<comment type="caution">
    <text evidence="2">The sequence shown here is derived from an EMBL/GenBank/DDBJ whole genome shotgun (WGS) entry which is preliminary data.</text>
</comment>
<dbReference type="Gene3D" id="3.30.70.1290">
    <property type="entry name" value="Transposase IS200-like"/>
    <property type="match status" value="1"/>
</dbReference>
<proteinExistence type="predicted"/>
<dbReference type="PANTHER" id="PTHR34322:SF2">
    <property type="entry name" value="TRANSPOSASE IS200-LIKE DOMAIN-CONTAINING PROTEIN"/>
    <property type="match status" value="1"/>
</dbReference>
<reference evidence="2 3" key="1">
    <citation type="journal article" date="2016" name="Nat. Commun.">
        <title>Thousands of microbial genomes shed light on interconnected biogeochemical processes in an aquifer system.</title>
        <authorList>
            <person name="Anantharaman K."/>
            <person name="Brown C.T."/>
            <person name="Hug L.A."/>
            <person name="Sharon I."/>
            <person name="Castelle C.J."/>
            <person name="Probst A.J."/>
            <person name="Thomas B.C."/>
            <person name="Singh A."/>
            <person name="Wilkins M.J."/>
            <person name="Karaoz U."/>
            <person name="Brodie E.L."/>
            <person name="Williams K.H."/>
            <person name="Hubbard S.S."/>
            <person name="Banfield J.F."/>
        </authorList>
    </citation>
    <scope>NUCLEOTIDE SEQUENCE [LARGE SCALE GENOMIC DNA]</scope>
</reference>
<organism evidence="2 3">
    <name type="scientific">Candidatus Roizmanbacteria bacterium RIFCSPLOWO2_01_FULL_37_12</name>
    <dbReference type="NCBI Taxonomy" id="1802056"/>
    <lineage>
        <taxon>Bacteria</taxon>
        <taxon>Candidatus Roizmaniibacteriota</taxon>
    </lineage>
</organism>
<dbReference type="EMBL" id="MGAG01000023">
    <property type="protein sequence ID" value="OGK40600.1"/>
    <property type="molecule type" value="Genomic_DNA"/>
</dbReference>
<dbReference type="GO" id="GO:0003677">
    <property type="term" value="F:DNA binding"/>
    <property type="evidence" value="ECO:0007669"/>
    <property type="project" value="InterPro"/>
</dbReference>
<dbReference type="SMART" id="SM01321">
    <property type="entry name" value="Y1_Tnp"/>
    <property type="match status" value="1"/>
</dbReference>
<dbReference type="InterPro" id="IPR002686">
    <property type="entry name" value="Transposase_17"/>
</dbReference>
<dbReference type="GO" id="GO:0004803">
    <property type="term" value="F:transposase activity"/>
    <property type="evidence" value="ECO:0007669"/>
    <property type="project" value="InterPro"/>
</dbReference>
<dbReference type="AlphaFoldDB" id="A0A1F7IB75"/>
<dbReference type="InterPro" id="IPR036515">
    <property type="entry name" value="Transposase_17_sf"/>
</dbReference>
<accession>A0A1F7IB75</accession>
<evidence type="ECO:0000313" key="3">
    <source>
        <dbReference type="Proteomes" id="UP000177698"/>
    </source>
</evidence>
<feature type="domain" description="Transposase IS200-like" evidence="1">
    <location>
        <begin position="9"/>
        <end position="152"/>
    </location>
</feature>
<sequence length="225" mass="27022">MPGRLEPFINNYVYHVFNKTLNSQRLFNAEYSEIFLPTVNYYRSAKARVSLSHLKRLAPSVQENLLKIIEQSEFFRVEILAFCLMPTHYHFLLKQILDNGILKFMTDLGNSFTRYYNIRNDREGPLFIPRFKSVLIKNEEQLKHVCRYIHLNPYSGEIISELAELENYRWSSYREYLSKNQESLSNPQIIMKLFGNDRLRFKKFNSDQADYQRSLEYVKYAEKWL</sequence>
<name>A0A1F7IB75_9BACT</name>
<dbReference type="SUPFAM" id="SSF143422">
    <property type="entry name" value="Transposase IS200-like"/>
    <property type="match status" value="1"/>
</dbReference>
<protein>
    <recommendedName>
        <fullName evidence="1">Transposase IS200-like domain-containing protein</fullName>
    </recommendedName>
</protein>
<dbReference type="Pfam" id="PF01797">
    <property type="entry name" value="Y1_Tnp"/>
    <property type="match status" value="1"/>
</dbReference>
<dbReference type="Proteomes" id="UP000177698">
    <property type="component" value="Unassembled WGS sequence"/>
</dbReference>
<evidence type="ECO:0000259" key="1">
    <source>
        <dbReference type="SMART" id="SM01321"/>
    </source>
</evidence>
<gene>
    <name evidence="2" type="ORF">A2954_00275</name>
</gene>
<evidence type="ECO:0000313" key="2">
    <source>
        <dbReference type="EMBL" id="OGK40600.1"/>
    </source>
</evidence>
<dbReference type="PANTHER" id="PTHR34322">
    <property type="entry name" value="TRANSPOSASE, Y1_TNP DOMAIN-CONTAINING"/>
    <property type="match status" value="1"/>
</dbReference>
<dbReference type="GO" id="GO:0006313">
    <property type="term" value="P:DNA transposition"/>
    <property type="evidence" value="ECO:0007669"/>
    <property type="project" value="InterPro"/>
</dbReference>